<protein>
    <recommendedName>
        <fullName evidence="4">SH3 domain-containing protein</fullName>
    </recommendedName>
</protein>
<evidence type="ECO:0000259" key="4">
    <source>
        <dbReference type="PROSITE" id="PS50002"/>
    </source>
</evidence>
<dbReference type="Gene3D" id="2.30.30.40">
    <property type="entry name" value="SH3 Domains"/>
    <property type="match status" value="4"/>
</dbReference>
<feature type="region of interest" description="Disordered" evidence="3">
    <location>
        <begin position="550"/>
        <end position="596"/>
    </location>
</feature>
<dbReference type="InterPro" id="IPR001452">
    <property type="entry name" value="SH3_domain"/>
</dbReference>
<feature type="compositionally biased region" description="Basic and acidic residues" evidence="3">
    <location>
        <begin position="277"/>
        <end position="286"/>
    </location>
</feature>
<dbReference type="SMART" id="SM00326">
    <property type="entry name" value="SH3"/>
    <property type="match status" value="4"/>
</dbReference>
<dbReference type="InterPro" id="IPR057402">
    <property type="entry name" value="AIM3_BBC1_C"/>
</dbReference>
<organism evidence="5">
    <name type="scientific">Aplanochytrium stocchinoi</name>
    <dbReference type="NCBI Taxonomy" id="215587"/>
    <lineage>
        <taxon>Eukaryota</taxon>
        <taxon>Sar</taxon>
        <taxon>Stramenopiles</taxon>
        <taxon>Bigyra</taxon>
        <taxon>Labyrinthulomycetes</taxon>
        <taxon>Thraustochytrida</taxon>
        <taxon>Thraustochytriidae</taxon>
        <taxon>Aplanochytrium</taxon>
    </lineage>
</organism>
<dbReference type="EMBL" id="HBIN01007537">
    <property type="protein sequence ID" value="CAE0435247.1"/>
    <property type="molecule type" value="Transcribed_RNA"/>
</dbReference>
<gene>
    <name evidence="5" type="ORF">ASTO00021_LOCUS5529</name>
</gene>
<dbReference type="PANTHER" id="PTHR45929">
    <property type="entry name" value="JAK PATHWAY SIGNAL TRANSDUCTION ADAPTOR MOLECULE"/>
    <property type="match status" value="1"/>
</dbReference>
<feature type="compositionally biased region" description="Basic and acidic residues" evidence="3">
    <location>
        <begin position="550"/>
        <end position="562"/>
    </location>
</feature>
<proteinExistence type="predicted"/>
<evidence type="ECO:0000256" key="1">
    <source>
        <dbReference type="ARBA" id="ARBA00022443"/>
    </source>
</evidence>
<evidence type="ECO:0000256" key="3">
    <source>
        <dbReference type="SAM" id="MobiDB-lite"/>
    </source>
</evidence>
<feature type="domain" description="SH3" evidence="4">
    <location>
        <begin position="171"/>
        <end position="231"/>
    </location>
</feature>
<dbReference type="GO" id="GO:0007165">
    <property type="term" value="P:signal transduction"/>
    <property type="evidence" value="ECO:0007669"/>
    <property type="project" value="TreeGrafter"/>
</dbReference>
<dbReference type="PRINTS" id="PR00499">
    <property type="entry name" value="P67PHOX"/>
</dbReference>
<dbReference type="Pfam" id="PF00018">
    <property type="entry name" value="SH3_1"/>
    <property type="match status" value="4"/>
</dbReference>
<evidence type="ECO:0000313" key="5">
    <source>
        <dbReference type="EMBL" id="CAE0435247.1"/>
    </source>
</evidence>
<keyword evidence="1 2" id="KW-0728">SH3 domain</keyword>
<dbReference type="CDD" id="cd00174">
    <property type="entry name" value="SH3"/>
    <property type="match status" value="2"/>
</dbReference>
<feature type="region of interest" description="Disordered" evidence="3">
    <location>
        <begin position="108"/>
        <end position="127"/>
    </location>
</feature>
<reference evidence="5" key="1">
    <citation type="submission" date="2021-01" db="EMBL/GenBank/DDBJ databases">
        <authorList>
            <person name="Corre E."/>
            <person name="Pelletier E."/>
            <person name="Niang G."/>
            <person name="Scheremetjew M."/>
            <person name="Finn R."/>
            <person name="Kale V."/>
            <person name="Holt S."/>
            <person name="Cochrane G."/>
            <person name="Meng A."/>
            <person name="Brown T."/>
            <person name="Cohen L."/>
        </authorList>
    </citation>
    <scope>NUCLEOTIDE SEQUENCE</scope>
    <source>
        <strain evidence="5">GSBS06</strain>
    </source>
</reference>
<name>A0A7S3LPC3_9STRA</name>
<feature type="domain" description="SH3" evidence="4">
    <location>
        <begin position="354"/>
        <end position="415"/>
    </location>
</feature>
<accession>A0A7S3LPC3</accession>
<dbReference type="Pfam" id="PF25459">
    <property type="entry name" value="AIM3_BBC1_C"/>
    <property type="match status" value="1"/>
</dbReference>
<feature type="domain" description="SH3" evidence="4">
    <location>
        <begin position="447"/>
        <end position="512"/>
    </location>
</feature>
<feature type="region of interest" description="Disordered" evidence="3">
    <location>
        <begin position="24"/>
        <end position="49"/>
    </location>
</feature>
<feature type="domain" description="SH3" evidence="4">
    <location>
        <begin position="840"/>
        <end position="900"/>
    </location>
</feature>
<dbReference type="AlphaFoldDB" id="A0A7S3LPC3"/>
<dbReference type="GO" id="GO:0030139">
    <property type="term" value="C:endocytic vesicle"/>
    <property type="evidence" value="ECO:0007669"/>
    <property type="project" value="TreeGrafter"/>
</dbReference>
<dbReference type="SUPFAM" id="SSF50044">
    <property type="entry name" value="SH3-domain"/>
    <property type="match status" value="4"/>
</dbReference>
<dbReference type="PRINTS" id="PR00452">
    <property type="entry name" value="SH3DOMAIN"/>
</dbReference>
<dbReference type="PROSITE" id="PS50002">
    <property type="entry name" value="SH3"/>
    <property type="match status" value="4"/>
</dbReference>
<evidence type="ECO:0000256" key="2">
    <source>
        <dbReference type="PROSITE-ProRule" id="PRU00192"/>
    </source>
</evidence>
<feature type="region of interest" description="Disordered" evidence="3">
    <location>
        <begin position="277"/>
        <end position="296"/>
    </location>
</feature>
<dbReference type="InterPro" id="IPR036028">
    <property type="entry name" value="SH3-like_dom_sf"/>
</dbReference>
<sequence length="900" mass="99523">MACSQYRVDLTASFGTCVCGYKKTDHDQSASSFKPAPKPKAKMSPTAPVQVTPKITRPKVTVPKRNVETSEGPCSNYRVDLTASFGTCLCGFKRAEHTNTADTTVAPSITKSKGHHKPFKPLIHPVHPLTVPKEEPYQQTIHPMAPNTSKDEKTVESKTQVLTKQPAAKKQNRVSVVALYEFNSSREGDLPFAAGDIIKEVEKMDGGWWKGVCKNGKSGLFPKDYVKEIVDKGTDNDVESEVLKPAVSVPIKQNNKSGPIVKKNIAEPSIVNPKPVKKWESTKKTEASVPAVKPAKKWEPPKKKLPIVQPVRSTKVEEKRSNIHVRELSQKFAKLHVPVGPETQKFQNSAQLAIKQRRYRGLFDFDGDPSLGDLPFKEGDIVTFLEEVDAEWFKCENDTGKSGICPRAYLEEIKTSSEIKASSVVESINVVKPPAQLSHKDVAEQTKHMTFVKASFDFPGEQQEDIQFNANDIILIIEDIDESWYKGRVVSKTNSQRKEGLFPKNFVVEISKEEVPYNILAELGPGKTETGPVPQPRDISQLQHSLFRHKDNIPIRVNRDNEPIPPPRDSIAYHHSPPPPPSKEEHTPPPPPRQIITLKEGRTQVRVERSFQERGAAKPPAPWYSDGDTYSCKISLQTRGGAKTKIENFNITKQDRSKVALEVVQNSGDMQADVTADVVMFKPYPDDVLEASAKYYGPKIVAYAESKIGTRDGNGECWTLGANALKSAGTQDAIGLNFGQEIELSQVYPGDILQFKLCKFVFPGGSKSAGSPDHTSIVTHKLSNSKFEVLEQNPKPVSVGTYDIGQLTEGTVKAFRPLPKEENIDTIKAMAGTHPPPPPFHNKLAKALYDFTAQEQGDLTFREGDVIVVTSVDGEWSEGYLEGHSPGSVGNFPSVYVQIL</sequence>
<dbReference type="InterPro" id="IPR050670">
    <property type="entry name" value="STAM"/>
</dbReference>
<dbReference type="PANTHER" id="PTHR45929:SF1">
    <property type="entry name" value="HEMATOPOIETIC LINEAGE CELL-SPECIFIC PROTEIN-RELATED"/>
    <property type="match status" value="1"/>
</dbReference>